<dbReference type="PROSITE" id="PS01137">
    <property type="entry name" value="TATD_1"/>
    <property type="match status" value="1"/>
</dbReference>
<dbReference type="AlphaFoldDB" id="A0A7H1J3I1"/>
<keyword evidence="6" id="KW-1185">Reference proteome</keyword>
<dbReference type="InterPro" id="IPR032466">
    <property type="entry name" value="Metal_Hydrolase"/>
</dbReference>
<evidence type="ECO:0000256" key="1">
    <source>
        <dbReference type="ARBA" id="ARBA00009275"/>
    </source>
</evidence>
<dbReference type="InterPro" id="IPR018228">
    <property type="entry name" value="DNase_TatD-rel_CS"/>
</dbReference>
<dbReference type="InterPro" id="IPR001130">
    <property type="entry name" value="TatD-like"/>
</dbReference>
<accession>A0A7H1J3I1</accession>
<comment type="similarity">
    <text evidence="1">Belongs to the metallo-dependent hydrolases superfamily. TatD-type hydrolase family.</text>
</comment>
<sequence>MLIDSHCHFDFDVFDGSRDALMWRCLEQGVVGFLVPATTHASWSKLESLIESYPSWRAAYGLHPYFLEGALLSQIDLLGAQCEKSKVVAVGEIGLDCWPNAVDMRTQVDFFSRQLQVAKLLKLPVILHARKSYDLVFKCLRDAEFKEGGVVHAFNGSLEQAKRFLGLGFVLGIGGTITYPRAKKAHRVLASLDSRDFILETDSPDMPIQGFQGQTNTPLSIPLIAQSAAIIRDESVEQITAQTYDNLLRVFPKWREDLL</sequence>
<evidence type="ECO:0000313" key="5">
    <source>
        <dbReference type="EMBL" id="QNT05047.1"/>
    </source>
</evidence>
<dbReference type="PIRSF" id="PIRSF005902">
    <property type="entry name" value="DNase_TatD"/>
    <property type="match status" value="1"/>
</dbReference>
<dbReference type="OrthoDB" id="9810005at2"/>
<feature type="binding site" evidence="4">
    <location>
        <position position="92"/>
    </location>
    <ligand>
        <name>a divalent metal cation</name>
        <dbReference type="ChEBI" id="CHEBI:60240"/>
        <label>1</label>
    </ligand>
</feature>
<evidence type="ECO:0000256" key="2">
    <source>
        <dbReference type="ARBA" id="ARBA00022723"/>
    </source>
</evidence>
<dbReference type="Pfam" id="PF01026">
    <property type="entry name" value="TatD_DNase"/>
    <property type="match status" value="1"/>
</dbReference>
<dbReference type="EMBL" id="CP061081">
    <property type="protein sequence ID" value="QNT05047.1"/>
    <property type="molecule type" value="Genomic_DNA"/>
</dbReference>
<protein>
    <submittedName>
        <fullName evidence="5">TatD family hydrolase</fullName>
    </submittedName>
</protein>
<dbReference type="GO" id="GO:0046872">
    <property type="term" value="F:metal ion binding"/>
    <property type="evidence" value="ECO:0007669"/>
    <property type="project" value="UniProtKB-KW"/>
</dbReference>
<dbReference type="GO" id="GO:0016788">
    <property type="term" value="F:hydrolase activity, acting on ester bonds"/>
    <property type="evidence" value="ECO:0007669"/>
    <property type="project" value="InterPro"/>
</dbReference>
<name>A0A7H1J3I1_9GAMM</name>
<feature type="binding site" evidence="4">
    <location>
        <position position="6"/>
    </location>
    <ligand>
        <name>a divalent metal cation</name>
        <dbReference type="ChEBI" id="CHEBI:60240"/>
        <label>1</label>
    </ligand>
</feature>
<organism evidence="5 6">
    <name type="scientific">Marinomonas arctica</name>
    <dbReference type="NCBI Taxonomy" id="383750"/>
    <lineage>
        <taxon>Bacteria</taxon>
        <taxon>Pseudomonadati</taxon>
        <taxon>Pseudomonadota</taxon>
        <taxon>Gammaproteobacteria</taxon>
        <taxon>Oceanospirillales</taxon>
        <taxon>Oceanospirillaceae</taxon>
        <taxon>Marinomonas</taxon>
    </lineage>
</organism>
<dbReference type="Gene3D" id="3.20.20.140">
    <property type="entry name" value="Metal-dependent hydrolases"/>
    <property type="match status" value="1"/>
</dbReference>
<feature type="binding site" evidence="4">
    <location>
        <position position="8"/>
    </location>
    <ligand>
        <name>a divalent metal cation</name>
        <dbReference type="ChEBI" id="CHEBI:60240"/>
        <label>1</label>
    </ligand>
</feature>
<proteinExistence type="inferred from homology"/>
<dbReference type="Proteomes" id="UP000516370">
    <property type="component" value="Chromosome"/>
</dbReference>
<keyword evidence="2 4" id="KW-0479">Metal-binding</keyword>
<reference evidence="5 6" key="1">
    <citation type="submission" date="2020-09" db="EMBL/GenBank/DDBJ databases">
        <title>Complete genome sequence of an Arctic sea ice bacterium Marinomonas arctica BSI20414.</title>
        <authorList>
            <person name="Liao L."/>
            <person name="Chen B."/>
        </authorList>
    </citation>
    <scope>NUCLEOTIDE SEQUENCE [LARGE SCALE GENOMIC DNA]</scope>
    <source>
        <strain evidence="5 6">BSI20414</strain>
    </source>
</reference>
<feature type="binding site" evidence="4">
    <location>
        <position position="202"/>
    </location>
    <ligand>
        <name>a divalent metal cation</name>
        <dbReference type="ChEBI" id="CHEBI:60240"/>
        <label>1</label>
    </ligand>
</feature>
<dbReference type="FunFam" id="3.20.20.140:FF:000005">
    <property type="entry name" value="TatD family hydrolase"/>
    <property type="match status" value="1"/>
</dbReference>
<dbReference type="PANTHER" id="PTHR46124:SF3">
    <property type="entry name" value="HYDROLASE"/>
    <property type="match status" value="1"/>
</dbReference>
<evidence type="ECO:0000256" key="3">
    <source>
        <dbReference type="ARBA" id="ARBA00022801"/>
    </source>
</evidence>
<dbReference type="GO" id="GO:0005829">
    <property type="term" value="C:cytosol"/>
    <property type="evidence" value="ECO:0007669"/>
    <property type="project" value="TreeGrafter"/>
</dbReference>
<gene>
    <name evidence="5" type="ORF">IBG28_15305</name>
</gene>
<evidence type="ECO:0000256" key="4">
    <source>
        <dbReference type="PIRSR" id="PIRSR005902-1"/>
    </source>
</evidence>
<evidence type="ECO:0000313" key="6">
    <source>
        <dbReference type="Proteomes" id="UP000516370"/>
    </source>
</evidence>
<dbReference type="RefSeq" id="WP_111605447.1">
    <property type="nucleotide sequence ID" value="NZ_BMLJ01000001.1"/>
</dbReference>
<dbReference type="KEGG" id="mard:IBG28_15305"/>
<feature type="binding site" evidence="4">
    <location>
        <position position="152"/>
    </location>
    <ligand>
        <name>a divalent metal cation</name>
        <dbReference type="ChEBI" id="CHEBI:60240"/>
        <label>2</label>
    </ligand>
</feature>
<dbReference type="SUPFAM" id="SSF51556">
    <property type="entry name" value="Metallo-dependent hydrolases"/>
    <property type="match status" value="1"/>
</dbReference>
<feature type="binding site" evidence="4">
    <location>
        <position position="128"/>
    </location>
    <ligand>
        <name>a divalent metal cation</name>
        <dbReference type="ChEBI" id="CHEBI:60240"/>
        <label>2</label>
    </ligand>
</feature>
<keyword evidence="3 5" id="KW-0378">Hydrolase</keyword>
<dbReference type="PANTHER" id="PTHR46124">
    <property type="entry name" value="D-AMINOACYL-TRNA DEACYLASE"/>
    <property type="match status" value="1"/>
</dbReference>
<dbReference type="CDD" id="cd01310">
    <property type="entry name" value="TatD_DNAse"/>
    <property type="match status" value="1"/>
</dbReference>